<keyword evidence="12" id="KW-1185">Reference proteome</keyword>
<sequence length="563" mass="64546">MQSLETLLEKPLVELMSLQWYPAIPGPRVASVNRLSLPDDSVPREESKELPNFPEQNGQHKDADSSHKQLDEYPQTNVPCDPYGSCVVVVLLGQAIYNIYLHPLRKFPGPKLAACSNICYIWWTISGEIHAKLKELHDQYGDVVRISPSTLVYRSANAWKDIYGHRKHGASSFIKDPKYYIPSPNGGHILSAGDADHARQRRLLSHAFSERALREQESLVQHYVDLLVEKLRAECAFSRSTVDMMKWYNYTTFDIIGDLAFGEPFDCLQDNRYHPWVKMVFQSVKMSVYLRLIHLYPMLESLVKRLLPKKAARMRNEHWHMSKDKVGRRLDLQTSRPDFMSCILRHNDKRGMTRQEIEANAGVLILAGSETTATLLSGCTFYLLKHPGKYNKLVQEIRGAFQKQDDISFLSVARLPYLHAVLEESLRLYPPVPGYLPRKVPMGGASIDGQYVPGGVSVSVVPFSASRAKSNFVEPESFIPERWLENRDPRYESDNREASQPFSFGPRNCLGKNLAYAEMRLIVAKLLWNFDMTLHEDCRDWDDQTSYIIWQKPSLMVELKAVR</sequence>
<proteinExistence type="inferred from homology"/>
<dbReference type="AlphaFoldDB" id="A0A8H4M7Q1"/>
<dbReference type="InterPro" id="IPR036396">
    <property type="entry name" value="Cyt_P450_sf"/>
</dbReference>
<evidence type="ECO:0000256" key="5">
    <source>
        <dbReference type="ARBA" id="ARBA00023002"/>
    </source>
</evidence>
<feature type="binding site" description="axial binding residue" evidence="8">
    <location>
        <position position="509"/>
    </location>
    <ligand>
        <name>heme</name>
        <dbReference type="ChEBI" id="CHEBI:30413"/>
    </ligand>
    <ligandPart>
        <name>Fe</name>
        <dbReference type="ChEBI" id="CHEBI:18248"/>
    </ligandPart>
</feature>
<dbReference type="PROSITE" id="PS00086">
    <property type="entry name" value="CYTOCHROME_P450"/>
    <property type="match status" value="1"/>
</dbReference>
<feature type="region of interest" description="Disordered" evidence="10">
    <location>
        <begin position="40"/>
        <end position="74"/>
    </location>
</feature>
<dbReference type="GO" id="GO:0020037">
    <property type="term" value="F:heme binding"/>
    <property type="evidence" value="ECO:0007669"/>
    <property type="project" value="InterPro"/>
</dbReference>
<dbReference type="PRINTS" id="PR00463">
    <property type="entry name" value="EP450I"/>
</dbReference>
<comment type="cofactor">
    <cofactor evidence="1 8">
        <name>heme</name>
        <dbReference type="ChEBI" id="CHEBI:30413"/>
    </cofactor>
</comment>
<dbReference type="CDD" id="cd11058">
    <property type="entry name" value="CYP60B-like"/>
    <property type="match status" value="1"/>
</dbReference>
<keyword evidence="3 8" id="KW-0349">Heme</keyword>
<dbReference type="InterPro" id="IPR002401">
    <property type="entry name" value="Cyt_P450_E_grp-I"/>
</dbReference>
<dbReference type="Pfam" id="PF00067">
    <property type="entry name" value="p450"/>
    <property type="match status" value="1"/>
</dbReference>
<gene>
    <name evidence="11" type="ORF">CNMCM6805_008181</name>
</gene>
<accession>A0A8H4M7Q1</accession>
<evidence type="ECO:0000256" key="2">
    <source>
        <dbReference type="ARBA" id="ARBA00010617"/>
    </source>
</evidence>
<reference evidence="11" key="2">
    <citation type="submission" date="2020-04" db="EMBL/GenBank/DDBJ databases">
        <authorList>
            <person name="Santos R.A.C."/>
            <person name="Steenwyk J.L."/>
            <person name="Rivero-Menendez O."/>
            <person name="Mead M.E."/>
            <person name="Silva L.P."/>
            <person name="Bastos R.W."/>
            <person name="Alastruey-Izquierdo A."/>
            <person name="Goldman G.H."/>
            <person name="Rokas A."/>
        </authorList>
    </citation>
    <scope>NUCLEOTIDE SEQUENCE</scope>
    <source>
        <strain evidence="11">CNM-CM6805</strain>
    </source>
</reference>
<evidence type="ECO:0000256" key="10">
    <source>
        <dbReference type="SAM" id="MobiDB-lite"/>
    </source>
</evidence>
<dbReference type="Proteomes" id="UP000653565">
    <property type="component" value="Unassembled WGS sequence"/>
</dbReference>
<dbReference type="GO" id="GO:0004497">
    <property type="term" value="F:monooxygenase activity"/>
    <property type="evidence" value="ECO:0007669"/>
    <property type="project" value="UniProtKB-KW"/>
</dbReference>
<keyword evidence="7 9" id="KW-0503">Monooxygenase</keyword>
<evidence type="ECO:0000313" key="12">
    <source>
        <dbReference type="Proteomes" id="UP000653565"/>
    </source>
</evidence>
<dbReference type="SUPFAM" id="SSF48264">
    <property type="entry name" value="Cytochrome P450"/>
    <property type="match status" value="1"/>
</dbReference>
<evidence type="ECO:0008006" key="13">
    <source>
        <dbReference type="Google" id="ProtNLM"/>
    </source>
</evidence>
<evidence type="ECO:0000256" key="9">
    <source>
        <dbReference type="RuleBase" id="RU000461"/>
    </source>
</evidence>
<comment type="caution">
    <text evidence="11">The sequence shown here is derived from an EMBL/GenBank/DDBJ whole genome shotgun (WGS) entry which is preliminary data.</text>
</comment>
<keyword evidence="4 8" id="KW-0479">Metal-binding</keyword>
<keyword evidence="6 8" id="KW-0408">Iron</keyword>
<dbReference type="PANTHER" id="PTHR24305">
    <property type="entry name" value="CYTOCHROME P450"/>
    <property type="match status" value="1"/>
</dbReference>
<dbReference type="Gene3D" id="1.10.630.10">
    <property type="entry name" value="Cytochrome P450"/>
    <property type="match status" value="1"/>
</dbReference>
<dbReference type="EMBL" id="JAAAPX010000061">
    <property type="protein sequence ID" value="KAF4235245.1"/>
    <property type="molecule type" value="Genomic_DNA"/>
</dbReference>
<comment type="similarity">
    <text evidence="2 9">Belongs to the cytochrome P450 family.</text>
</comment>
<evidence type="ECO:0000256" key="7">
    <source>
        <dbReference type="ARBA" id="ARBA00023033"/>
    </source>
</evidence>
<dbReference type="PANTHER" id="PTHR24305:SF210">
    <property type="entry name" value="CYTOCHROME P450 MONOOXYGENASE ASQL-RELATED"/>
    <property type="match status" value="1"/>
</dbReference>
<evidence type="ECO:0000256" key="6">
    <source>
        <dbReference type="ARBA" id="ARBA00023004"/>
    </source>
</evidence>
<evidence type="ECO:0000256" key="1">
    <source>
        <dbReference type="ARBA" id="ARBA00001971"/>
    </source>
</evidence>
<dbReference type="FunFam" id="1.10.630.10:FF:000047">
    <property type="entry name" value="Cytochrome P450 monooxygenase"/>
    <property type="match status" value="1"/>
</dbReference>
<dbReference type="GO" id="GO:0009403">
    <property type="term" value="P:toxin biosynthetic process"/>
    <property type="evidence" value="ECO:0007669"/>
    <property type="project" value="UniProtKB-ARBA"/>
</dbReference>
<protein>
    <recommendedName>
        <fullName evidence="13">Cytochrome P450 monooxygenase</fullName>
    </recommendedName>
</protein>
<dbReference type="GO" id="GO:0044283">
    <property type="term" value="P:small molecule biosynthetic process"/>
    <property type="evidence" value="ECO:0007669"/>
    <property type="project" value="UniProtKB-ARBA"/>
</dbReference>
<dbReference type="OrthoDB" id="1470350at2759"/>
<name>A0A8H4M7Q1_9EURO</name>
<dbReference type="InterPro" id="IPR001128">
    <property type="entry name" value="Cyt_P450"/>
</dbReference>
<dbReference type="InterPro" id="IPR017972">
    <property type="entry name" value="Cyt_P450_CS"/>
</dbReference>
<evidence type="ECO:0000256" key="4">
    <source>
        <dbReference type="ARBA" id="ARBA00022723"/>
    </source>
</evidence>
<evidence type="ECO:0000313" key="11">
    <source>
        <dbReference type="EMBL" id="KAF4235245.1"/>
    </source>
</evidence>
<evidence type="ECO:0000256" key="8">
    <source>
        <dbReference type="PIRSR" id="PIRSR602401-1"/>
    </source>
</evidence>
<keyword evidence="5 9" id="KW-0560">Oxidoreductase</keyword>
<feature type="compositionally biased region" description="Basic and acidic residues" evidence="10">
    <location>
        <begin position="58"/>
        <end position="71"/>
    </location>
</feature>
<dbReference type="InterPro" id="IPR050121">
    <property type="entry name" value="Cytochrome_P450_monoxygenase"/>
</dbReference>
<dbReference type="GO" id="GO:0016705">
    <property type="term" value="F:oxidoreductase activity, acting on paired donors, with incorporation or reduction of molecular oxygen"/>
    <property type="evidence" value="ECO:0007669"/>
    <property type="project" value="InterPro"/>
</dbReference>
<dbReference type="GO" id="GO:0005506">
    <property type="term" value="F:iron ion binding"/>
    <property type="evidence" value="ECO:0007669"/>
    <property type="project" value="InterPro"/>
</dbReference>
<dbReference type="PRINTS" id="PR00385">
    <property type="entry name" value="P450"/>
</dbReference>
<organism evidence="11 12">
    <name type="scientific">Aspergillus fumigatiaffinis</name>
    <dbReference type="NCBI Taxonomy" id="340414"/>
    <lineage>
        <taxon>Eukaryota</taxon>
        <taxon>Fungi</taxon>
        <taxon>Dikarya</taxon>
        <taxon>Ascomycota</taxon>
        <taxon>Pezizomycotina</taxon>
        <taxon>Eurotiomycetes</taxon>
        <taxon>Eurotiomycetidae</taxon>
        <taxon>Eurotiales</taxon>
        <taxon>Aspergillaceae</taxon>
        <taxon>Aspergillus</taxon>
        <taxon>Aspergillus subgen. Fumigati</taxon>
    </lineage>
</organism>
<reference evidence="11" key="1">
    <citation type="journal article" date="2020" name="bioRxiv">
        <title>Genomic and phenotypic heterogeneity of clinical isolates of the human pathogens Aspergillus fumigatus, Aspergillus lentulus and Aspergillus fumigatiaffinis.</title>
        <authorList>
            <person name="dos Santos R.A.C."/>
            <person name="Steenwyk J.L."/>
            <person name="Rivero-Menendez O."/>
            <person name="Mead M.E."/>
            <person name="Silva L.P."/>
            <person name="Bastos R.W."/>
            <person name="Alastruey-Izquierdo A."/>
            <person name="Goldman G.H."/>
            <person name="Rokas A."/>
        </authorList>
    </citation>
    <scope>NUCLEOTIDE SEQUENCE</scope>
    <source>
        <strain evidence="11">CNM-CM6805</strain>
    </source>
</reference>
<evidence type="ECO:0000256" key="3">
    <source>
        <dbReference type="ARBA" id="ARBA00022617"/>
    </source>
</evidence>